<sequence>MQVNGKEILVLGAAKSGVAAALLLHQHGAIVTVNDSKPRDAIAHDVECLEEKGIRVVTGSHPEGIVHKDLYCIVKNPGIPYSAAPIAAAQKLSIPVYTEVEIAYQYAQSPFIGITGSNGKTTTTTLVGEMLASAHVPNVVAGNIGTALSTIVGETKPKEWIVAELSSFQLLGIETFRPKIAAILNIYQAHLDYHGDLASYRAAKSRLLMNQTDDDFAVLNYDNAAAWELNSATKARVIPFSRTQRLAQGVFVQEGSIHIRIGDKDADVCNVSELALPGEHNLENILAATAIAFLAGAGIEAIRAVLLTFRGVEHRLEYVKTVNQVQYFNDSKATNSDAAMRAIGSFAQPVVLIAGGLDRGDDFRKLEEVLARHVKAVVLLGQSRFAFAEAAKRAHVKEIELVDGLAEAVEKAAQMAAPGDVVLLSPACASWDMFQSFEERGSMFKHFVHTL</sequence>
<evidence type="ECO:0000259" key="19">
    <source>
        <dbReference type="Pfam" id="PF02875"/>
    </source>
</evidence>
<dbReference type="NCBIfam" id="TIGR01087">
    <property type="entry name" value="murD"/>
    <property type="match status" value="1"/>
</dbReference>
<keyword evidence="17 18" id="KW-0132">Cell division</keyword>
<dbReference type="SUPFAM" id="SSF53244">
    <property type="entry name" value="MurD-like peptide ligases, peptide-binding domain"/>
    <property type="match status" value="1"/>
</dbReference>
<dbReference type="Gene3D" id="3.40.50.720">
    <property type="entry name" value="NAD(P)-binding Rossmann-like Domain"/>
    <property type="match status" value="1"/>
</dbReference>
<comment type="similarity">
    <text evidence="4 17">Belongs to the MurCDEF family.</text>
</comment>
<evidence type="ECO:0000256" key="7">
    <source>
        <dbReference type="ARBA" id="ARBA00022490"/>
    </source>
</evidence>
<dbReference type="SUPFAM" id="SSF51984">
    <property type="entry name" value="MurCD N-terminal domain"/>
    <property type="match status" value="1"/>
</dbReference>
<name>A0ABY4CF48_9BACL</name>
<evidence type="ECO:0000256" key="18">
    <source>
        <dbReference type="RuleBase" id="RU003664"/>
    </source>
</evidence>
<evidence type="ECO:0000256" key="2">
    <source>
        <dbReference type="ARBA" id="ARBA00004496"/>
    </source>
</evidence>
<evidence type="ECO:0000256" key="15">
    <source>
        <dbReference type="ARBA" id="ARBA00032324"/>
    </source>
</evidence>
<keyword evidence="7 17" id="KW-0963">Cytoplasm</keyword>
<feature type="domain" description="Mur ligase central" evidence="20">
    <location>
        <begin position="114"/>
        <end position="292"/>
    </location>
</feature>
<dbReference type="Pfam" id="PF08245">
    <property type="entry name" value="Mur_ligase_M"/>
    <property type="match status" value="1"/>
</dbReference>
<dbReference type="GO" id="GO:0008764">
    <property type="term" value="F:UDP-N-acetylmuramoylalanine-D-glutamate ligase activity"/>
    <property type="evidence" value="ECO:0007669"/>
    <property type="project" value="UniProtKB-EC"/>
</dbReference>
<evidence type="ECO:0000313" key="21">
    <source>
        <dbReference type="EMBL" id="UOF89155.1"/>
    </source>
</evidence>
<reference evidence="21" key="1">
    <citation type="submission" date="2021-12" db="EMBL/GenBank/DDBJ databases">
        <title>Alicyclobacillaceae gen. nov., sp. nov., isolated from chalcocite enrichment system.</title>
        <authorList>
            <person name="Jiang Z."/>
        </authorList>
    </citation>
    <scope>NUCLEOTIDE SEQUENCE</scope>
    <source>
        <strain evidence="21">MYW30-H2</strain>
    </source>
</reference>
<dbReference type="EC" id="6.3.2.9" evidence="5 17"/>
<dbReference type="SUPFAM" id="SSF53623">
    <property type="entry name" value="MurD-like peptide ligases, catalytic domain"/>
    <property type="match status" value="1"/>
</dbReference>
<feature type="domain" description="Mur ligase C-terminal" evidence="19">
    <location>
        <begin position="314"/>
        <end position="428"/>
    </location>
</feature>
<keyword evidence="8 17" id="KW-0436">Ligase</keyword>
<dbReference type="InterPro" id="IPR005762">
    <property type="entry name" value="MurD"/>
</dbReference>
<dbReference type="EMBL" id="CP089291">
    <property type="protein sequence ID" value="UOF89155.1"/>
    <property type="molecule type" value="Genomic_DNA"/>
</dbReference>
<keyword evidence="17 18" id="KW-0131">Cell cycle</keyword>
<evidence type="ECO:0000256" key="13">
    <source>
        <dbReference type="ARBA" id="ARBA00023316"/>
    </source>
</evidence>
<dbReference type="InterPro" id="IPR013221">
    <property type="entry name" value="Mur_ligase_cen"/>
</dbReference>
<dbReference type="Gene3D" id="3.40.1190.10">
    <property type="entry name" value="Mur-like, catalytic domain"/>
    <property type="match status" value="1"/>
</dbReference>
<organism evidence="21 22">
    <name type="scientific">Fodinisporobacter ferrooxydans</name>
    <dbReference type="NCBI Taxonomy" id="2901836"/>
    <lineage>
        <taxon>Bacteria</taxon>
        <taxon>Bacillati</taxon>
        <taxon>Bacillota</taxon>
        <taxon>Bacilli</taxon>
        <taxon>Bacillales</taxon>
        <taxon>Alicyclobacillaceae</taxon>
        <taxon>Fodinisporobacter</taxon>
    </lineage>
</organism>
<comment type="pathway">
    <text evidence="3 17 18">Cell wall biogenesis; peptidoglycan biosynthesis.</text>
</comment>
<keyword evidence="11 17" id="KW-0133">Cell shape</keyword>
<evidence type="ECO:0000256" key="11">
    <source>
        <dbReference type="ARBA" id="ARBA00022960"/>
    </source>
</evidence>
<dbReference type="InterPro" id="IPR036615">
    <property type="entry name" value="Mur_ligase_C_dom_sf"/>
</dbReference>
<dbReference type="RefSeq" id="WP_347435836.1">
    <property type="nucleotide sequence ID" value="NZ_CP089291.1"/>
</dbReference>
<keyword evidence="12 17" id="KW-0573">Peptidoglycan synthesis</keyword>
<comment type="subcellular location">
    <subcellularLocation>
        <location evidence="2 17 18">Cytoplasm</location>
    </subcellularLocation>
</comment>
<evidence type="ECO:0000259" key="20">
    <source>
        <dbReference type="Pfam" id="PF08245"/>
    </source>
</evidence>
<dbReference type="PANTHER" id="PTHR43692">
    <property type="entry name" value="UDP-N-ACETYLMURAMOYLALANINE--D-GLUTAMATE LIGASE"/>
    <property type="match status" value="1"/>
</dbReference>
<evidence type="ECO:0000256" key="1">
    <source>
        <dbReference type="ARBA" id="ARBA00002734"/>
    </source>
</evidence>
<evidence type="ECO:0000256" key="17">
    <source>
        <dbReference type="HAMAP-Rule" id="MF_00639"/>
    </source>
</evidence>
<dbReference type="Gene3D" id="3.90.190.20">
    <property type="entry name" value="Mur ligase, C-terminal domain"/>
    <property type="match status" value="1"/>
</dbReference>
<comment type="catalytic activity">
    <reaction evidence="16 17 18">
        <text>UDP-N-acetyl-alpha-D-muramoyl-L-alanine + D-glutamate + ATP = UDP-N-acetyl-alpha-D-muramoyl-L-alanyl-D-glutamate + ADP + phosphate + H(+)</text>
        <dbReference type="Rhea" id="RHEA:16429"/>
        <dbReference type="ChEBI" id="CHEBI:15378"/>
        <dbReference type="ChEBI" id="CHEBI:29986"/>
        <dbReference type="ChEBI" id="CHEBI:30616"/>
        <dbReference type="ChEBI" id="CHEBI:43474"/>
        <dbReference type="ChEBI" id="CHEBI:83898"/>
        <dbReference type="ChEBI" id="CHEBI:83900"/>
        <dbReference type="ChEBI" id="CHEBI:456216"/>
        <dbReference type="EC" id="6.3.2.9"/>
    </reaction>
</comment>
<dbReference type="Pfam" id="PF21799">
    <property type="entry name" value="MurD-like_N"/>
    <property type="match status" value="1"/>
</dbReference>
<evidence type="ECO:0000313" key="22">
    <source>
        <dbReference type="Proteomes" id="UP000830167"/>
    </source>
</evidence>
<dbReference type="Proteomes" id="UP000830167">
    <property type="component" value="Chromosome"/>
</dbReference>
<evidence type="ECO:0000256" key="8">
    <source>
        <dbReference type="ARBA" id="ARBA00022598"/>
    </source>
</evidence>
<dbReference type="Pfam" id="PF02875">
    <property type="entry name" value="Mur_ligase_C"/>
    <property type="match status" value="1"/>
</dbReference>
<feature type="binding site" evidence="17">
    <location>
        <begin position="116"/>
        <end position="122"/>
    </location>
    <ligand>
        <name>ATP</name>
        <dbReference type="ChEBI" id="CHEBI:30616"/>
    </ligand>
</feature>
<evidence type="ECO:0000256" key="4">
    <source>
        <dbReference type="ARBA" id="ARBA00010416"/>
    </source>
</evidence>
<gene>
    <name evidence="17 21" type="primary">murD</name>
    <name evidence="21" type="ORF">LSG31_14670</name>
</gene>
<proteinExistence type="inferred from homology"/>
<evidence type="ECO:0000256" key="6">
    <source>
        <dbReference type="ARBA" id="ARBA00015655"/>
    </source>
</evidence>
<comment type="function">
    <text evidence="1 17 18">Cell wall formation. Catalyzes the addition of glutamate to the nucleotide precursor UDP-N-acetylmuramoyl-L-alanine (UMA).</text>
</comment>
<protein>
    <recommendedName>
        <fullName evidence="6 17">UDP-N-acetylmuramoylalanine--D-glutamate ligase</fullName>
        <ecNumber evidence="5 17">6.3.2.9</ecNumber>
    </recommendedName>
    <alternativeName>
        <fullName evidence="15 17">D-glutamic acid-adding enzyme</fullName>
    </alternativeName>
    <alternativeName>
        <fullName evidence="14 17">UDP-N-acetylmuramoyl-L-alanyl-D-glutamate synthetase</fullName>
    </alternativeName>
</protein>
<dbReference type="InterPro" id="IPR036565">
    <property type="entry name" value="Mur-like_cat_sf"/>
</dbReference>
<evidence type="ECO:0000256" key="9">
    <source>
        <dbReference type="ARBA" id="ARBA00022741"/>
    </source>
</evidence>
<evidence type="ECO:0000256" key="14">
    <source>
        <dbReference type="ARBA" id="ARBA00030398"/>
    </source>
</evidence>
<keyword evidence="22" id="KW-1185">Reference proteome</keyword>
<evidence type="ECO:0000256" key="16">
    <source>
        <dbReference type="ARBA" id="ARBA00047632"/>
    </source>
</evidence>
<dbReference type="HAMAP" id="MF_00639">
    <property type="entry name" value="MurD"/>
    <property type="match status" value="1"/>
</dbReference>
<keyword evidence="13 17" id="KW-0961">Cell wall biogenesis/degradation</keyword>
<keyword evidence="10 17" id="KW-0067">ATP-binding</keyword>
<evidence type="ECO:0000256" key="3">
    <source>
        <dbReference type="ARBA" id="ARBA00004752"/>
    </source>
</evidence>
<dbReference type="InterPro" id="IPR004101">
    <property type="entry name" value="Mur_ligase_C"/>
</dbReference>
<accession>A0ABY4CF48</accession>
<dbReference type="PANTHER" id="PTHR43692:SF1">
    <property type="entry name" value="UDP-N-ACETYLMURAMOYLALANINE--D-GLUTAMATE LIGASE"/>
    <property type="match status" value="1"/>
</dbReference>
<keyword evidence="9 17" id="KW-0547">Nucleotide-binding</keyword>
<evidence type="ECO:0000256" key="10">
    <source>
        <dbReference type="ARBA" id="ARBA00022840"/>
    </source>
</evidence>
<evidence type="ECO:0000256" key="12">
    <source>
        <dbReference type="ARBA" id="ARBA00022984"/>
    </source>
</evidence>
<evidence type="ECO:0000256" key="5">
    <source>
        <dbReference type="ARBA" id="ARBA00012212"/>
    </source>
</evidence>